<feature type="region of interest" description="Disordered" evidence="1">
    <location>
        <begin position="84"/>
        <end position="111"/>
    </location>
</feature>
<feature type="compositionally biased region" description="Gly residues" evidence="1">
    <location>
        <begin position="183"/>
        <end position="198"/>
    </location>
</feature>
<dbReference type="AlphaFoldDB" id="A0A3P8LFL9"/>
<accession>A0A3P8LFL9</accession>
<organism evidence="3 4">
    <name type="scientific">Echinostoma caproni</name>
    <dbReference type="NCBI Taxonomy" id="27848"/>
    <lineage>
        <taxon>Eukaryota</taxon>
        <taxon>Metazoa</taxon>
        <taxon>Spiralia</taxon>
        <taxon>Lophotrochozoa</taxon>
        <taxon>Platyhelminthes</taxon>
        <taxon>Trematoda</taxon>
        <taxon>Digenea</taxon>
        <taxon>Plagiorchiida</taxon>
        <taxon>Echinostomata</taxon>
        <taxon>Echinostomatoidea</taxon>
        <taxon>Echinostomatidae</taxon>
        <taxon>Echinostoma</taxon>
    </lineage>
</organism>
<evidence type="ECO:0000256" key="1">
    <source>
        <dbReference type="SAM" id="MobiDB-lite"/>
    </source>
</evidence>
<gene>
    <name evidence="3" type="ORF">ECPE_LOCUS18164</name>
</gene>
<dbReference type="InterPro" id="IPR039930">
    <property type="entry name" value="RALGAPB"/>
</dbReference>
<proteinExistence type="predicted"/>
<dbReference type="Proteomes" id="UP000272942">
    <property type="component" value="Unassembled WGS sequence"/>
</dbReference>
<feature type="domain" description="Ral GTPase-activating protein subunit alpha/beta N-terminal" evidence="2">
    <location>
        <begin position="247"/>
        <end position="318"/>
    </location>
</feature>
<evidence type="ECO:0000259" key="2">
    <source>
        <dbReference type="Pfam" id="PF20412"/>
    </source>
</evidence>
<dbReference type="PANTHER" id="PTHR21344">
    <property type="entry name" value="RAL GTPASE-ACTIVATING PROTEIN SUBUNIT BETA"/>
    <property type="match status" value="1"/>
</dbReference>
<dbReference type="PANTHER" id="PTHR21344:SF1">
    <property type="entry name" value="RAL GTPASE-ACTIVATING PROTEIN SUBUNIT BETA"/>
    <property type="match status" value="1"/>
</dbReference>
<dbReference type="Pfam" id="PF20412">
    <property type="entry name" value="RALGAPB_N"/>
    <property type="match status" value="1"/>
</dbReference>
<dbReference type="InterPro" id="IPR046859">
    <property type="entry name" value="RGPA/RALGAPB_N"/>
</dbReference>
<keyword evidence="4" id="KW-1185">Reference proteome</keyword>
<feature type="region of interest" description="Disordered" evidence="1">
    <location>
        <begin position="182"/>
        <end position="204"/>
    </location>
</feature>
<protein>
    <recommendedName>
        <fullName evidence="2">Ral GTPase-activating protein subunit alpha/beta N-terminal domain-containing protein</fullName>
    </recommendedName>
</protein>
<evidence type="ECO:0000313" key="4">
    <source>
        <dbReference type="Proteomes" id="UP000272942"/>
    </source>
</evidence>
<dbReference type="OrthoDB" id="6287652at2759"/>
<sequence length="375" mass="40354">MPIEHWDVIKHGVHVCCFWLRCLASGRTGSMTNSPVCPQVLRREPYRFFGSILFALTYAFLPRYPDPLCDRTRWLIASFGRTTPMPSGSVSRSNEDQGEQGDFQNASDRPSMAVQLSRQLEITRMVAQCLETILSQSGEWAPAVWDSVLQFCLVICHYVLAFPLPIPGQRILPGSNVPNVTGSGTGGNVGSGGPGSGPGSSVVSGSISSGIAGNASSGTTGSTVADFVSTNSSSVTAGGGQSVELSTSDVASLAESIAESVFTLLMNAWLKACTQCFPRPQMWAALKECVKVWRHQIAVASIWSNVLFSMTTQLLIVLNNTAAGRTTEAILSVSECPILFGCHVYYEGLSNSECRVIRIYGQMFYLPVSPQSIRC</sequence>
<reference evidence="3 4" key="1">
    <citation type="submission" date="2018-11" db="EMBL/GenBank/DDBJ databases">
        <authorList>
            <consortium name="Pathogen Informatics"/>
        </authorList>
    </citation>
    <scope>NUCLEOTIDE SEQUENCE [LARGE SCALE GENOMIC DNA]</scope>
    <source>
        <strain evidence="3 4">Egypt</strain>
    </source>
</reference>
<name>A0A3P8LFL9_9TREM</name>
<evidence type="ECO:0000313" key="3">
    <source>
        <dbReference type="EMBL" id="VDP95716.1"/>
    </source>
</evidence>
<feature type="compositionally biased region" description="Polar residues" evidence="1">
    <location>
        <begin position="102"/>
        <end position="111"/>
    </location>
</feature>
<dbReference type="EMBL" id="UZAN01075299">
    <property type="protein sequence ID" value="VDP95716.1"/>
    <property type="molecule type" value="Genomic_DNA"/>
</dbReference>
<dbReference type="GO" id="GO:0005096">
    <property type="term" value="F:GTPase activator activity"/>
    <property type="evidence" value="ECO:0007669"/>
    <property type="project" value="InterPro"/>
</dbReference>